<dbReference type="AlphaFoldDB" id="A0A2A4YHU0"/>
<sequence length="120" mass="12513">MSIQTMNPEQDALMMDEASNFWAAAPYVTGTLAVSGSGIYVMATMTGTAALVSGIALTLIGAYATFGVIGAAVNSKNPIHFSQNVMKGIGTGVVVGLADTARMIAQVVIQRLVIDWMSNR</sequence>
<reference evidence="3" key="1">
    <citation type="submission" date="2017-08" db="EMBL/GenBank/DDBJ databases">
        <title>A dynamic microbial community with high functional redundancy inhabits the cold, oxic subseafloor aquifer.</title>
        <authorList>
            <person name="Tully B.J."/>
            <person name="Wheat C.G."/>
            <person name="Glazer B.T."/>
            <person name="Huber J.A."/>
        </authorList>
    </citation>
    <scope>NUCLEOTIDE SEQUENCE [LARGE SCALE GENOMIC DNA]</scope>
</reference>
<feature type="transmembrane region" description="Helical" evidence="1">
    <location>
        <begin position="49"/>
        <end position="73"/>
    </location>
</feature>
<comment type="caution">
    <text evidence="2">The sequence shown here is derived from an EMBL/GenBank/DDBJ whole genome shotgun (WGS) entry which is preliminary data.</text>
</comment>
<proteinExistence type="predicted"/>
<keyword evidence="1" id="KW-0812">Transmembrane</keyword>
<keyword evidence="1" id="KW-0472">Membrane</keyword>
<accession>A0A2A4YHU0</accession>
<evidence type="ECO:0000313" key="2">
    <source>
        <dbReference type="EMBL" id="PCI94408.1"/>
    </source>
</evidence>
<evidence type="ECO:0000256" key="1">
    <source>
        <dbReference type="SAM" id="Phobius"/>
    </source>
</evidence>
<organism evidence="2 3">
    <name type="scientific">Aerophobetes bacterium</name>
    <dbReference type="NCBI Taxonomy" id="2030807"/>
    <lineage>
        <taxon>Bacteria</taxon>
        <taxon>Candidatus Aerophobota</taxon>
    </lineage>
</organism>
<dbReference type="EMBL" id="NVUU01000039">
    <property type="protein sequence ID" value="PCI94408.1"/>
    <property type="molecule type" value="Genomic_DNA"/>
</dbReference>
<gene>
    <name evidence="2" type="ORF">COB11_03900</name>
</gene>
<keyword evidence="1" id="KW-1133">Transmembrane helix</keyword>
<evidence type="ECO:0000313" key="3">
    <source>
        <dbReference type="Proteomes" id="UP000217838"/>
    </source>
</evidence>
<dbReference type="Proteomes" id="UP000217838">
    <property type="component" value="Unassembled WGS sequence"/>
</dbReference>
<name>A0A2A4YHU0_UNCAE</name>
<feature type="transmembrane region" description="Helical" evidence="1">
    <location>
        <begin position="21"/>
        <end position="43"/>
    </location>
</feature>
<protein>
    <submittedName>
        <fullName evidence="2">Uncharacterized protein</fullName>
    </submittedName>
</protein>